<evidence type="ECO:0000256" key="2">
    <source>
        <dbReference type="ARBA" id="ARBA00022741"/>
    </source>
</evidence>
<evidence type="ECO:0000256" key="1">
    <source>
        <dbReference type="ARBA" id="ARBA00022448"/>
    </source>
</evidence>
<dbReference type="InterPro" id="IPR003439">
    <property type="entry name" value="ABC_transporter-like_ATP-bd"/>
</dbReference>
<dbReference type="PANTHER" id="PTHR43023">
    <property type="entry name" value="PROTEIN TRIGALACTOSYLDIACYLGLYCEROL 3, CHLOROPLASTIC"/>
    <property type="match status" value="1"/>
</dbReference>
<dbReference type="PATRIC" id="fig|178901.15.peg.3173"/>
<name>A0A149V0A6_9PROT</name>
<dbReference type="SMART" id="SM00382">
    <property type="entry name" value="AAA"/>
    <property type="match status" value="1"/>
</dbReference>
<keyword evidence="2" id="KW-0547">Nucleotide-binding</keyword>
<dbReference type="EMBL" id="LHZZ01000646">
    <property type="protein sequence ID" value="KXV73621.1"/>
    <property type="molecule type" value="Genomic_DNA"/>
</dbReference>
<sequence length="266" mass="28594">MTRTTELAAIDKTESSSVISVRDLTISYGSRIIQKNVSFDVKSGSIFAIMGPSGCGKSTLIRSMVGLLQPTSGTILVNGTNYWSQSDRKRVEINRSFGVVFQSGAIWSSMTVGENVALPLQMFTSLNARSIRQLVQLKLGLVGLSDAIDLYPSEISGGMLKRAGLARALALDPKILLFDEVSAGLDPIASARLDDLILALRDGLGATILMVSHELPSLLALADDGIFLSTIERTAIAHGSPQYLKQDCNISEVFNFMHRLAGTTET</sequence>
<organism evidence="5 6">
    <name type="scientific">Acetobacter malorum</name>
    <dbReference type="NCBI Taxonomy" id="178901"/>
    <lineage>
        <taxon>Bacteria</taxon>
        <taxon>Pseudomonadati</taxon>
        <taxon>Pseudomonadota</taxon>
        <taxon>Alphaproteobacteria</taxon>
        <taxon>Acetobacterales</taxon>
        <taxon>Acetobacteraceae</taxon>
        <taxon>Acetobacter</taxon>
    </lineage>
</organism>
<proteinExistence type="predicted"/>
<evidence type="ECO:0000313" key="6">
    <source>
        <dbReference type="Proteomes" id="UP000075538"/>
    </source>
</evidence>
<dbReference type="InterPro" id="IPR017871">
    <property type="entry name" value="ABC_transporter-like_CS"/>
</dbReference>
<gene>
    <name evidence="5" type="ORF">AD953_15310</name>
</gene>
<comment type="caution">
    <text evidence="5">The sequence shown here is derived from an EMBL/GenBank/DDBJ whole genome shotgun (WGS) entry which is preliminary data.</text>
</comment>
<dbReference type="Gene3D" id="3.40.50.300">
    <property type="entry name" value="P-loop containing nucleotide triphosphate hydrolases"/>
    <property type="match status" value="1"/>
</dbReference>
<protein>
    <submittedName>
        <fullName evidence="5">Phospholipid import ATP-binding protein MlaF</fullName>
    </submittedName>
</protein>
<dbReference type="Proteomes" id="UP000075538">
    <property type="component" value="Unassembled WGS sequence"/>
</dbReference>
<dbReference type="InterPro" id="IPR003593">
    <property type="entry name" value="AAA+_ATPase"/>
</dbReference>
<evidence type="ECO:0000259" key="4">
    <source>
        <dbReference type="PROSITE" id="PS50893"/>
    </source>
</evidence>
<evidence type="ECO:0000313" key="5">
    <source>
        <dbReference type="EMBL" id="KXV73621.1"/>
    </source>
</evidence>
<dbReference type="GO" id="GO:0005524">
    <property type="term" value="F:ATP binding"/>
    <property type="evidence" value="ECO:0007669"/>
    <property type="project" value="UniProtKB-KW"/>
</dbReference>
<dbReference type="AlphaFoldDB" id="A0A149V0A6"/>
<dbReference type="InterPro" id="IPR027417">
    <property type="entry name" value="P-loop_NTPase"/>
</dbReference>
<dbReference type="RefSeq" id="WP_061492090.1">
    <property type="nucleotide sequence ID" value="NZ_LHZZ01000646.1"/>
</dbReference>
<dbReference type="GO" id="GO:0016887">
    <property type="term" value="F:ATP hydrolysis activity"/>
    <property type="evidence" value="ECO:0007669"/>
    <property type="project" value="InterPro"/>
</dbReference>
<feature type="domain" description="ABC transporter" evidence="4">
    <location>
        <begin position="19"/>
        <end position="255"/>
    </location>
</feature>
<accession>A0A149V0A6</accession>
<keyword evidence="3 5" id="KW-0067">ATP-binding</keyword>
<dbReference type="PROSITE" id="PS00211">
    <property type="entry name" value="ABC_TRANSPORTER_1"/>
    <property type="match status" value="1"/>
</dbReference>
<reference evidence="5 6" key="1">
    <citation type="submission" date="2015-06" db="EMBL/GenBank/DDBJ databases">
        <title>Improved classification and identification of acetic acid bacteria using matrix-assisted laser desorption/ionization time-of-flight mass spectrometry; Gluconobacter nephelii and Gluconobacter uchimurae are later heterotypic synonyms of Gluconobacter japonicus and Gluconobacter oxydans, respectively.</title>
        <authorList>
            <person name="Li L."/>
            <person name="Cleenwerck I."/>
            <person name="De Vuyst L."/>
            <person name="Vandamme P."/>
        </authorList>
    </citation>
    <scope>NUCLEOTIDE SEQUENCE [LARGE SCALE GENOMIC DNA]</scope>
    <source>
        <strain evidence="5 6">LMG 1604</strain>
    </source>
</reference>
<dbReference type="SUPFAM" id="SSF52540">
    <property type="entry name" value="P-loop containing nucleoside triphosphate hydrolases"/>
    <property type="match status" value="1"/>
</dbReference>
<dbReference type="Pfam" id="PF00005">
    <property type="entry name" value="ABC_tran"/>
    <property type="match status" value="1"/>
</dbReference>
<keyword evidence="1" id="KW-0813">Transport</keyword>
<evidence type="ECO:0000256" key="3">
    <source>
        <dbReference type="ARBA" id="ARBA00022840"/>
    </source>
</evidence>
<dbReference type="PROSITE" id="PS50893">
    <property type="entry name" value="ABC_TRANSPORTER_2"/>
    <property type="match status" value="1"/>
</dbReference>
<dbReference type="PANTHER" id="PTHR43023:SF3">
    <property type="entry name" value="PROTEIN TRIGALACTOSYLDIACYLGLYCEROL 3, CHLOROPLASTIC"/>
    <property type="match status" value="1"/>
</dbReference>